<dbReference type="AlphaFoldDB" id="A0A1V3NG72"/>
<evidence type="ECO:0000259" key="5">
    <source>
        <dbReference type="PROSITE" id="PS50011"/>
    </source>
</evidence>
<name>A0A1V3NG72_9GAMM</name>
<dbReference type="RefSeq" id="WP_077278872.1">
    <property type="nucleotide sequence ID" value="NZ_MVBK01000051.1"/>
</dbReference>
<dbReference type="InterPro" id="IPR008271">
    <property type="entry name" value="Ser/Thr_kinase_AS"/>
</dbReference>
<dbReference type="SMART" id="SM00220">
    <property type="entry name" value="S_TKc"/>
    <property type="match status" value="1"/>
</dbReference>
<dbReference type="Gene3D" id="1.10.510.10">
    <property type="entry name" value="Transferase(Phosphotransferase) domain 1"/>
    <property type="match status" value="1"/>
</dbReference>
<feature type="domain" description="Protein kinase" evidence="5">
    <location>
        <begin position="31"/>
        <end position="287"/>
    </location>
</feature>
<evidence type="ECO:0000256" key="4">
    <source>
        <dbReference type="ARBA" id="ARBA00022840"/>
    </source>
</evidence>
<evidence type="ECO:0000313" key="7">
    <source>
        <dbReference type="Proteomes" id="UP000189462"/>
    </source>
</evidence>
<evidence type="ECO:0000256" key="2">
    <source>
        <dbReference type="ARBA" id="ARBA00022741"/>
    </source>
</evidence>
<keyword evidence="3" id="KW-0418">Kinase</keyword>
<keyword evidence="7" id="KW-1185">Reference proteome</keyword>
<dbReference type="STRING" id="108003.B1C78_09285"/>
<sequence>MARFYGAQQPVIMPIHSQVDPDWLGRQFPHLTNLQPLAAGGQKQVFTAMHADDGEVVIKLMHPGADPARTERELEAATKIQARRMPRIFEHGQLTGNTGTIVWFREECIPGQTLSARIRVGTLSYHELLRLALHVSETLVAAEAVGIVHRDVKPANIIIDQRGEFWLIDFGVARHLDLESLTATAAPGGCGTIGYAPAEQCRNDKPDIDARADLFALGVTLYEAATGRNPHVEGARDRFEVIARSSTQQLPRLGRFLPDGFADLVATLSQPNLVHRCQTAHEANEWIKDLCDREGVR</sequence>
<dbReference type="Proteomes" id="UP000189462">
    <property type="component" value="Unassembled WGS sequence"/>
</dbReference>
<dbReference type="SUPFAM" id="SSF56112">
    <property type="entry name" value="Protein kinase-like (PK-like)"/>
    <property type="match status" value="1"/>
</dbReference>
<organism evidence="6 7">
    <name type="scientific">Thioalkalivibrio denitrificans</name>
    <dbReference type="NCBI Taxonomy" id="108003"/>
    <lineage>
        <taxon>Bacteria</taxon>
        <taxon>Pseudomonadati</taxon>
        <taxon>Pseudomonadota</taxon>
        <taxon>Gammaproteobacteria</taxon>
        <taxon>Chromatiales</taxon>
        <taxon>Ectothiorhodospiraceae</taxon>
        <taxon>Thioalkalivibrio</taxon>
    </lineage>
</organism>
<evidence type="ECO:0000313" key="6">
    <source>
        <dbReference type="EMBL" id="OOG24109.1"/>
    </source>
</evidence>
<keyword evidence="4" id="KW-0067">ATP-binding</keyword>
<dbReference type="GO" id="GO:0005524">
    <property type="term" value="F:ATP binding"/>
    <property type="evidence" value="ECO:0007669"/>
    <property type="project" value="UniProtKB-KW"/>
</dbReference>
<protein>
    <recommendedName>
        <fullName evidence="5">Protein kinase domain-containing protein</fullName>
    </recommendedName>
</protein>
<dbReference type="PANTHER" id="PTHR43289:SF34">
    <property type="entry name" value="SERINE_THREONINE-PROTEIN KINASE YBDM-RELATED"/>
    <property type="match status" value="1"/>
</dbReference>
<keyword evidence="1" id="KW-0808">Transferase</keyword>
<evidence type="ECO:0000256" key="1">
    <source>
        <dbReference type="ARBA" id="ARBA00022679"/>
    </source>
</evidence>
<dbReference type="GO" id="GO:0004674">
    <property type="term" value="F:protein serine/threonine kinase activity"/>
    <property type="evidence" value="ECO:0007669"/>
    <property type="project" value="TreeGrafter"/>
</dbReference>
<accession>A0A1V3NG72</accession>
<comment type="caution">
    <text evidence="6">The sequence shown here is derived from an EMBL/GenBank/DDBJ whole genome shotgun (WGS) entry which is preliminary data.</text>
</comment>
<dbReference type="CDD" id="cd14014">
    <property type="entry name" value="STKc_PknB_like"/>
    <property type="match status" value="1"/>
</dbReference>
<dbReference type="OrthoDB" id="9801841at2"/>
<evidence type="ECO:0000256" key="3">
    <source>
        <dbReference type="ARBA" id="ARBA00022777"/>
    </source>
</evidence>
<gene>
    <name evidence="6" type="ORF">B1C78_09285</name>
</gene>
<dbReference type="PROSITE" id="PS50011">
    <property type="entry name" value="PROTEIN_KINASE_DOM"/>
    <property type="match status" value="1"/>
</dbReference>
<dbReference type="PROSITE" id="PS00108">
    <property type="entry name" value="PROTEIN_KINASE_ST"/>
    <property type="match status" value="1"/>
</dbReference>
<proteinExistence type="predicted"/>
<dbReference type="EMBL" id="MVBK01000051">
    <property type="protein sequence ID" value="OOG24109.1"/>
    <property type="molecule type" value="Genomic_DNA"/>
</dbReference>
<dbReference type="Pfam" id="PF00069">
    <property type="entry name" value="Pkinase"/>
    <property type="match status" value="1"/>
</dbReference>
<dbReference type="InterPro" id="IPR000719">
    <property type="entry name" value="Prot_kinase_dom"/>
</dbReference>
<reference evidence="6 7" key="1">
    <citation type="submission" date="2017-02" db="EMBL/GenBank/DDBJ databases">
        <title>Genomic diversity within the haloalkaliphilic genus Thioalkalivibrio.</title>
        <authorList>
            <person name="Ahn A.-C."/>
            <person name="Meier-Kolthoff J."/>
            <person name="Overmars L."/>
            <person name="Richter M."/>
            <person name="Woyke T."/>
            <person name="Sorokin D.Y."/>
            <person name="Muyzer G."/>
        </authorList>
    </citation>
    <scope>NUCLEOTIDE SEQUENCE [LARGE SCALE GENOMIC DNA]</scope>
    <source>
        <strain evidence="6 7">ALJD</strain>
    </source>
</reference>
<dbReference type="InterPro" id="IPR011009">
    <property type="entry name" value="Kinase-like_dom_sf"/>
</dbReference>
<keyword evidence="2" id="KW-0547">Nucleotide-binding</keyword>
<dbReference type="PANTHER" id="PTHR43289">
    <property type="entry name" value="MITOGEN-ACTIVATED PROTEIN KINASE KINASE KINASE 20-RELATED"/>
    <property type="match status" value="1"/>
</dbReference>